<organism evidence="1 2">
    <name type="scientific">Romanomermis culicivorax</name>
    <name type="common">Nematode worm</name>
    <dbReference type="NCBI Taxonomy" id="13658"/>
    <lineage>
        <taxon>Eukaryota</taxon>
        <taxon>Metazoa</taxon>
        <taxon>Ecdysozoa</taxon>
        <taxon>Nematoda</taxon>
        <taxon>Enoplea</taxon>
        <taxon>Dorylaimia</taxon>
        <taxon>Mermithida</taxon>
        <taxon>Mermithoidea</taxon>
        <taxon>Mermithidae</taxon>
        <taxon>Romanomermis</taxon>
    </lineage>
</organism>
<dbReference type="AlphaFoldDB" id="A0A915HVP8"/>
<dbReference type="WBParaSite" id="nRc.2.0.1.t05622-RA">
    <property type="protein sequence ID" value="nRc.2.0.1.t05622-RA"/>
    <property type="gene ID" value="nRc.2.0.1.g05622"/>
</dbReference>
<protein>
    <submittedName>
        <fullName evidence="2">Uncharacterized protein</fullName>
    </submittedName>
</protein>
<dbReference type="Proteomes" id="UP000887565">
    <property type="component" value="Unplaced"/>
</dbReference>
<accession>A0A915HVP8</accession>
<name>A0A915HVP8_ROMCU</name>
<keyword evidence="1" id="KW-1185">Reference proteome</keyword>
<reference evidence="2" key="1">
    <citation type="submission" date="2022-11" db="UniProtKB">
        <authorList>
            <consortium name="WormBaseParasite"/>
        </authorList>
    </citation>
    <scope>IDENTIFICATION</scope>
</reference>
<evidence type="ECO:0000313" key="1">
    <source>
        <dbReference type="Proteomes" id="UP000887565"/>
    </source>
</evidence>
<evidence type="ECO:0000313" key="2">
    <source>
        <dbReference type="WBParaSite" id="nRc.2.0.1.t05622-RA"/>
    </source>
</evidence>
<proteinExistence type="predicted"/>
<sequence>MYLCHKFHEFKVFFKLASALESMAGGQFVEEHQDEGTLSACTQIVSRKTLIGPFTPTFPPVESNEL</sequence>